<sequence>MELKDLKSPLRLNETTELKAVFDPVFRSFSVQLWRDGSPAGLLGLAGEFTHPDDVLDEVDDFLTEHDESELTEEQMARFGGMLIMAKGGPDAEMLRLAIERPESVIILD</sequence>
<evidence type="ECO:0000313" key="1">
    <source>
        <dbReference type="EMBL" id="QYX76096.1"/>
    </source>
</evidence>
<dbReference type="RefSeq" id="WP_051851178.1">
    <property type="nucleotide sequence ID" value="NZ_CP080647.1"/>
</dbReference>
<evidence type="ECO:0000313" key="2">
    <source>
        <dbReference type="Proteomes" id="UP000827138"/>
    </source>
</evidence>
<proteinExistence type="predicted"/>
<gene>
    <name evidence="1" type="ORF">K1J60_05885</name>
</gene>
<name>A0ABX8XJJ3_9ACTN</name>
<dbReference type="EMBL" id="CP080647">
    <property type="protein sequence ID" value="QYX76096.1"/>
    <property type="molecule type" value="Genomic_DNA"/>
</dbReference>
<reference evidence="1 2" key="1">
    <citation type="submission" date="2021-08" db="EMBL/GenBank/DDBJ databases">
        <authorList>
            <person name="Ping M."/>
        </authorList>
    </citation>
    <scope>NUCLEOTIDE SEQUENCE [LARGE SCALE GENOMIC DNA]</scope>
    <source>
        <strain evidence="1 2">MG28</strain>
    </source>
</reference>
<organism evidence="1 2">
    <name type="scientific">Streptomyces akebiae</name>
    <dbReference type="NCBI Taxonomy" id="2865673"/>
    <lineage>
        <taxon>Bacteria</taxon>
        <taxon>Bacillati</taxon>
        <taxon>Actinomycetota</taxon>
        <taxon>Actinomycetes</taxon>
        <taxon>Kitasatosporales</taxon>
        <taxon>Streptomycetaceae</taxon>
        <taxon>Streptomyces</taxon>
    </lineage>
</organism>
<accession>A0ABX8XJJ3</accession>
<protein>
    <submittedName>
        <fullName evidence="1">Uncharacterized protein</fullName>
    </submittedName>
</protein>
<dbReference type="Proteomes" id="UP000827138">
    <property type="component" value="Chromosome"/>
</dbReference>
<keyword evidence="2" id="KW-1185">Reference proteome</keyword>